<evidence type="ECO:0008006" key="11">
    <source>
        <dbReference type="Google" id="ProtNLM"/>
    </source>
</evidence>
<dbReference type="AlphaFoldDB" id="A0AA88WKJ5"/>
<comment type="caution">
    <text evidence="9">The sequence shown here is derived from an EMBL/GenBank/DDBJ whole genome shotgun (WGS) entry which is preliminary data.</text>
</comment>
<evidence type="ECO:0000256" key="1">
    <source>
        <dbReference type="ARBA" id="ARBA00004141"/>
    </source>
</evidence>
<dbReference type="Proteomes" id="UP001188597">
    <property type="component" value="Unassembled WGS sequence"/>
</dbReference>
<evidence type="ECO:0000256" key="3">
    <source>
        <dbReference type="ARBA" id="ARBA00022692"/>
    </source>
</evidence>
<dbReference type="GO" id="GO:0003881">
    <property type="term" value="F:CDP-diacylglycerol-inositol 3-phosphatidyltransferase activity"/>
    <property type="evidence" value="ECO:0007669"/>
    <property type="project" value="TreeGrafter"/>
</dbReference>
<keyword evidence="2" id="KW-0808">Transferase</keyword>
<dbReference type="GO" id="GO:0016020">
    <property type="term" value="C:membrane"/>
    <property type="evidence" value="ECO:0007669"/>
    <property type="project" value="UniProtKB-SubCell"/>
</dbReference>
<keyword evidence="7" id="KW-1208">Phospholipid metabolism</keyword>
<dbReference type="PANTHER" id="PTHR15362:SF4">
    <property type="entry name" value="CDP-DIACYLGLYCEROL--INOSITOL 3-PHOSPHATIDYLTRANSFERASE"/>
    <property type="match status" value="1"/>
</dbReference>
<comment type="subcellular location">
    <subcellularLocation>
        <location evidence="1">Membrane</location>
        <topology evidence="1">Multi-pass membrane protein</topology>
    </subcellularLocation>
</comment>
<dbReference type="Pfam" id="PF01066">
    <property type="entry name" value="CDP-OH_P_transf"/>
    <property type="match status" value="1"/>
</dbReference>
<dbReference type="InterPro" id="IPR000462">
    <property type="entry name" value="CDP-OH_P_trans"/>
</dbReference>
<evidence type="ECO:0000256" key="4">
    <source>
        <dbReference type="ARBA" id="ARBA00022989"/>
    </source>
</evidence>
<organism evidence="9 10">
    <name type="scientific">Escallonia herrerae</name>
    <dbReference type="NCBI Taxonomy" id="1293975"/>
    <lineage>
        <taxon>Eukaryota</taxon>
        <taxon>Viridiplantae</taxon>
        <taxon>Streptophyta</taxon>
        <taxon>Embryophyta</taxon>
        <taxon>Tracheophyta</taxon>
        <taxon>Spermatophyta</taxon>
        <taxon>Magnoliopsida</taxon>
        <taxon>eudicotyledons</taxon>
        <taxon>Gunneridae</taxon>
        <taxon>Pentapetalae</taxon>
        <taxon>asterids</taxon>
        <taxon>campanulids</taxon>
        <taxon>Escalloniales</taxon>
        <taxon>Escalloniaceae</taxon>
        <taxon>Escallonia</taxon>
    </lineage>
</organism>
<evidence type="ECO:0000256" key="7">
    <source>
        <dbReference type="ARBA" id="ARBA00023264"/>
    </source>
</evidence>
<dbReference type="EMBL" id="JAVXUP010000414">
    <property type="protein sequence ID" value="KAK3028554.1"/>
    <property type="molecule type" value="Genomic_DNA"/>
</dbReference>
<keyword evidence="4" id="KW-1133">Transmembrane helix</keyword>
<evidence type="ECO:0000313" key="10">
    <source>
        <dbReference type="Proteomes" id="UP001188597"/>
    </source>
</evidence>
<keyword evidence="5" id="KW-0443">Lipid metabolism</keyword>
<evidence type="ECO:0000256" key="8">
    <source>
        <dbReference type="SAM" id="MobiDB-lite"/>
    </source>
</evidence>
<dbReference type="GO" id="GO:0005794">
    <property type="term" value="C:Golgi apparatus"/>
    <property type="evidence" value="ECO:0007669"/>
    <property type="project" value="TreeGrafter"/>
</dbReference>
<gene>
    <name evidence="9" type="ORF">RJ639_039076</name>
</gene>
<reference evidence="9" key="1">
    <citation type="submission" date="2022-12" db="EMBL/GenBank/DDBJ databases">
        <title>Draft genome assemblies for two species of Escallonia (Escalloniales).</title>
        <authorList>
            <person name="Chanderbali A."/>
            <person name="Dervinis C."/>
            <person name="Anghel I."/>
            <person name="Soltis D."/>
            <person name="Soltis P."/>
            <person name="Zapata F."/>
        </authorList>
    </citation>
    <scope>NUCLEOTIDE SEQUENCE</scope>
    <source>
        <strain evidence="9">UCBG64.0493</strain>
        <tissue evidence="9">Leaf</tissue>
    </source>
</reference>
<keyword evidence="10" id="KW-1185">Reference proteome</keyword>
<evidence type="ECO:0000256" key="5">
    <source>
        <dbReference type="ARBA" id="ARBA00023098"/>
    </source>
</evidence>
<dbReference type="GO" id="GO:0006661">
    <property type="term" value="P:phosphatidylinositol biosynthetic process"/>
    <property type="evidence" value="ECO:0007669"/>
    <property type="project" value="TreeGrafter"/>
</dbReference>
<dbReference type="PANTHER" id="PTHR15362">
    <property type="entry name" value="PHOSPHATIDYLINOSITOL SYNTHASE"/>
    <property type="match status" value="1"/>
</dbReference>
<evidence type="ECO:0000313" key="9">
    <source>
        <dbReference type="EMBL" id="KAK3028554.1"/>
    </source>
</evidence>
<proteinExistence type="predicted"/>
<dbReference type="InterPro" id="IPR043130">
    <property type="entry name" value="CDP-OH_PTrfase_TM_dom"/>
</dbReference>
<protein>
    <recommendedName>
        <fullName evidence="11">CDP-diacylglycerol--inositol 3-phosphatidyltransferase</fullName>
    </recommendedName>
</protein>
<evidence type="ECO:0000256" key="2">
    <source>
        <dbReference type="ARBA" id="ARBA00022679"/>
    </source>
</evidence>
<dbReference type="Gene3D" id="1.20.120.1760">
    <property type="match status" value="1"/>
</dbReference>
<evidence type="ECO:0000256" key="6">
    <source>
        <dbReference type="ARBA" id="ARBA00023136"/>
    </source>
</evidence>
<keyword evidence="6" id="KW-0472">Membrane</keyword>
<sequence length="430" mass="47784">MEDEPPSRGVGPRSATTIDNITSLSRPCSGQSQPNNGQIVVQNHRCHAITAPLPPRSGQSQPTAGYIRILLNCVAFALCFYEKKLFSLQYFISFVCDALDGWFARKFNQVPVLTFGAVLDMVTDRISTACLLVILSQVYSTFLVGKASHKDVNDSSNRLFKAYYGYMMFKGYCCVACEVNVLWNWFLLVTYSDANISFHALYITLFLLAKNQTEIMKDVLMDAARQSLLQCVLLALLLFGWAIKQSVNVIQNDSSKLLEVREPVGLGQAMSSHTPMCGHGQDFGFGSGKMIGNAKESKGLYRIRADDHQDTQAHHVFLSEINSSGNKELKVYSRRQKNPKPVEPHMHPEPCQTDVPSPTPTEVIQGNLDSSSSTDDLCLLNDLNKPIAHRKGVRSCTKLPISQFVSHEKLSPSFRAFTTNLDNTTVPSFI</sequence>
<feature type="region of interest" description="Disordered" evidence="8">
    <location>
        <begin position="335"/>
        <end position="356"/>
    </location>
</feature>
<name>A0AA88WKJ5_9ASTE</name>
<keyword evidence="3" id="KW-0812">Transmembrane</keyword>
<accession>A0AA88WKJ5</accession>